<dbReference type="AlphaFoldDB" id="A0A0C2YJI1"/>
<dbReference type="InterPro" id="IPR003653">
    <property type="entry name" value="Peptidase_C48_C"/>
</dbReference>
<reference evidence="7 8" key="1">
    <citation type="submission" date="2014-04" db="EMBL/GenBank/DDBJ databases">
        <authorList>
            <consortium name="DOE Joint Genome Institute"/>
            <person name="Kuo A."/>
            <person name="Gay G."/>
            <person name="Dore J."/>
            <person name="Kohler A."/>
            <person name="Nagy L.G."/>
            <person name="Floudas D."/>
            <person name="Copeland A."/>
            <person name="Barry K.W."/>
            <person name="Cichocki N."/>
            <person name="Veneault-Fourrey C."/>
            <person name="LaButti K."/>
            <person name="Lindquist E.A."/>
            <person name="Lipzen A."/>
            <person name="Lundell T."/>
            <person name="Morin E."/>
            <person name="Murat C."/>
            <person name="Sun H."/>
            <person name="Tunlid A."/>
            <person name="Henrissat B."/>
            <person name="Grigoriev I.V."/>
            <person name="Hibbett D.S."/>
            <person name="Martin F."/>
            <person name="Nordberg H.P."/>
            <person name="Cantor M.N."/>
            <person name="Hua S.X."/>
        </authorList>
    </citation>
    <scope>NUCLEOTIDE SEQUENCE [LARGE SCALE GENOMIC DNA]</scope>
    <source>
        <strain evidence="8">h7</strain>
    </source>
</reference>
<comment type="similarity">
    <text evidence="1">Belongs to the peptidase C48 family.</text>
</comment>
<organism evidence="7 8">
    <name type="scientific">Hebeloma cylindrosporum</name>
    <dbReference type="NCBI Taxonomy" id="76867"/>
    <lineage>
        <taxon>Eukaryota</taxon>
        <taxon>Fungi</taxon>
        <taxon>Dikarya</taxon>
        <taxon>Basidiomycota</taxon>
        <taxon>Agaricomycotina</taxon>
        <taxon>Agaricomycetes</taxon>
        <taxon>Agaricomycetidae</taxon>
        <taxon>Agaricales</taxon>
        <taxon>Agaricineae</taxon>
        <taxon>Hymenogastraceae</taxon>
        <taxon>Hebeloma</taxon>
    </lineage>
</organism>
<keyword evidence="5" id="KW-1133">Transmembrane helix</keyword>
<keyword evidence="5" id="KW-0472">Membrane</keyword>
<dbReference type="Pfam" id="PF02902">
    <property type="entry name" value="Peptidase_C48"/>
    <property type="match status" value="1"/>
</dbReference>
<dbReference type="HOGENOM" id="CLU_388326_0_0_1"/>
<evidence type="ECO:0000313" key="7">
    <source>
        <dbReference type="EMBL" id="KIM49928.1"/>
    </source>
</evidence>
<evidence type="ECO:0000256" key="3">
    <source>
        <dbReference type="ARBA" id="ARBA00022801"/>
    </source>
</evidence>
<name>A0A0C2YJI1_HEBCY</name>
<feature type="transmembrane region" description="Helical" evidence="5">
    <location>
        <begin position="20"/>
        <end position="39"/>
    </location>
</feature>
<proteinExistence type="inferred from homology"/>
<keyword evidence="3" id="KW-0378">Hydrolase</keyword>
<evidence type="ECO:0000313" key="8">
    <source>
        <dbReference type="Proteomes" id="UP000053424"/>
    </source>
</evidence>
<dbReference type="Gene3D" id="3.40.395.10">
    <property type="entry name" value="Adenoviral Proteinase, Chain A"/>
    <property type="match status" value="1"/>
</dbReference>
<evidence type="ECO:0000256" key="2">
    <source>
        <dbReference type="ARBA" id="ARBA00022670"/>
    </source>
</evidence>
<evidence type="ECO:0000259" key="6">
    <source>
        <dbReference type="PROSITE" id="PS50600"/>
    </source>
</evidence>
<dbReference type="OrthoDB" id="3260096at2759"/>
<feature type="region of interest" description="Disordered" evidence="4">
    <location>
        <begin position="557"/>
        <end position="641"/>
    </location>
</feature>
<feature type="domain" description="Ubiquitin-like protease family profile" evidence="6">
    <location>
        <begin position="356"/>
        <end position="520"/>
    </location>
</feature>
<dbReference type="GO" id="GO:0008234">
    <property type="term" value="F:cysteine-type peptidase activity"/>
    <property type="evidence" value="ECO:0007669"/>
    <property type="project" value="InterPro"/>
</dbReference>
<keyword evidence="2" id="KW-0645">Protease</keyword>
<dbReference type="SUPFAM" id="SSF54001">
    <property type="entry name" value="Cysteine proteinases"/>
    <property type="match status" value="1"/>
</dbReference>
<reference evidence="8" key="2">
    <citation type="submission" date="2015-01" db="EMBL/GenBank/DDBJ databases">
        <title>Evolutionary Origins and Diversification of the Mycorrhizal Mutualists.</title>
        <authorList>
            <consortium name="DOE Joint Genome Institute"/>
            <consortium name="Mycorrhizal Genomics Consortium"/>
            <person name="Kohler A."/>
            <person name="Kuo A."/>
            <person name="Nagy L.G."/>
            <person name="Floudas D."/>
            <person name="Copeland A."/>
            <person name="Barry K.W."/>
            <person name="Cichocki N."/>
            <person name="Veneault-Fourrey C."/>
            <person name="LaButti K."/>
            <person name="Lindquist E.A."/>
            <person name="Lipzen A."/>
            <person name="Lundell T."/>
            <person name="Morin E."/>
            <person name="Murat C."/>
            <person name="Riley R."/>
            <person name="Ohm R."/>
            <person name="Sun H."/>
            <person name="Tunlid A."/>
            <person name="Henrissat B."/>
            <person name="Grigoriev I.V."/>
            <person name="Hibbett D.S."/>
            <person name="Martin F."/>
        </authorList>
    </citation>
    <scope>NUCLEOTIDE SEQUENCE [LARGE SCALE GENOMIC DNA]</scope>
    <source>
        <strain evidence="8">h7</strain>
    </source>
</reference>
<accession>A0A0C2YJI1</accession>
<feature type="compositionally biased region" description="Low complexity" evidence="4">
    <location>
        <begin position="564"/>
        <end position="587"/>
    </location>
</feature>
<sequence>MRKKTSKPTLSPSTTSGTMTGAHALIAMSAVVLLVFFISQPFAVRYIIQLSRQQPEGAKSTALGLVLICFEFLLTAVSLFLPCRFRTLLFFGLEIRTYRRTHIAHMRIDRIIIATWLSHIPAWPFTPSILSVPFANSFCGTTFPVRITGGGAGDGVHNNFQGHDIMDLTTSDVTEIPGFDHDPFAPTQCTPAWLSNLVIPPSESSVLDLLDVPFPTTESAMPTPIVSHDAPNVFLDPLLPANDRILFDHPFLLRGKPLCHAIKRLDLQQAWLSGCRSIAFDNSPSRYPFWIASFIHELDTYRVHCVQWESACQWLSTTGLSTSSAAPETPDIIDECRLRLGAIPWRGDVPGFGKAVQFGASHLSSFLSNSWLDDEMINASSDWILKERGGASNHIQIINCLHLQQLQRAHHSDSTYIPLNPIDTLIQSCNVDIILLPLHVYGNHWTLLCINFLDSTYSYADCLHQHESPPTTTFSLIEWWLNSLLPSIPPLVAAPFEFDLPRQLDSFSCGIIVLDIMANLVLDYPLWAQNRAAVHRMEWFLRLSNIFDDLEASNLGGSDDESDNSSLKSTSPSSPHSSSPSNALDSPNILSPKYAPSIEGKQSSRKRSHTYLRAAAAPAAGTSSGDESDSHEGRYLARRRGTSNVNLESSWSVQKRLRDHAKQSKLKPAQILFWFDARHVQNGSLCVLSMILGDGGITDQQANAQKTELQV</sequence>
<evidence type="ECO:0000256" key="5">
    <source>
        <dbReference type="SAM" id="Phobius"/>
    </source>
</evidence>
<dbReference type="GO" id="GO:0006508">
    <property type="term" value="P:proteolysis"/>
    <property type="evidence" value="ECO:0007669"/>
    <property type="project" value="UniProtKB-KW"/>
</dbReference>
<feature type="transmembrane region" description="Helical" evidence="5">
    <location>
        <begin position="60"/>
        <end position="81"/>
    </location>
</feature>
<dbReference type="Proteomes" id="UP000053424">
    <property type="component" value="Unassembled WGS sequence"/>
</dbReference>
<protein>
    <recommendedName>
        <fullName evidence="6">Ubiquitin-like protease family profile domain-containing protein</fullName>
    </recommendedName>
</protein>
<keyword evidence="8" id="KW-1185">Reference proteome</keyword>
<dbReference type="PROSITE" id="PS50600">
    <property type="entry name" value="ULP_PROTEASE"/>
    <property type="match status" value="1"/>
</dbReference>
<dbReference type="InterPro" id="IPR038765">
    <property type="entry name" value="Papain-like_cys_pep_sf"/>
</dbReference>
<dbReference type="GO" id="GO:0019783">
    <property type="term" value="F:ubiquitin-like protein peptidase activity"/>
    <property type="evidence" value="ECO:0007669"/>
    <property type="project" value="UniProtKB-ARBA"/>
</dbReference>
<keyword evidence="5" id="KW-0812">Transmembrane</keyword>
<evidence type="ECO:0000256" key="1">
    <source>
        <dbReference type="ARBA" id="ARBA00005234"/>
    </source>
</evidence>
<dbReference type="EMBL" id="KN831768">
    <property type="protein sequence ID" value="KIM49928.1"/>
    <property type="molecule type" value="Genomic_DNA"/>
</dbReference>
<evidence type="ECO:0000256" key="4">
    <source>
        <dbReference type="SAM" id="MobiDB-lite"/>
    </source>
</evidence>
<gene>
    <name evidence="7" type="ORF">M413DRAFT_22037</name>
</gene>